<reference evidence="2" key="1">
    <citation type="submission" date="2022-05" db="EMBL/GenBank/DDBJ databases">
        <title>Using nanopore sequencing to obtain complete genomes from saliva samples.</title>
        <authorList>
            <person name="Baker J.L."/>
        </authorList>
    </citation>
    <scope>NUCLEOTIDE SEQUENCE</scope>
    <source>
        <strain evidence="2">JCVI-JB-Ag32</strain>
    </source>
</reference>
<dbReference type="EMBL" id="CP097095">
    <property type="protein sequence ID" value="UQF79934.1"/>
    <property type="molecule type" value="Genomic_DNA"/>
</dbReference>
<keyword evidence="1" id="KW-1133">Transmembrane helix</keyword>
<evidence type="ECO:0000256" key="1">
    <source>
        <dbReference type="SAM" id="Phobius"/>
    </source>
</evidence>
<keyword evidence="1" id="KW-0812">Transmembrane</keyword>
<name>A0A9E7DCI8_9ACTO</name>
<feature type="transmembrane region" description="Helical" evidence="1">
    <location>
        <begin position="75"/>
        <end position="99"/>
    </location>
</feature>
<keyword evidence="1" id="KW-0472">Membrane</keyword>
<evidence type="ECO:0008006" key="4">
    <source>
        <dbReference type="Google" id="ProtNLM"/>
    </source>
</evidence>
<organism evidence="2 3">
    <name type="scientific">Actinomyces graevenitzii</name>
    <dbReference type="NCBI Taxonomy" id="55565"/>
    <lineage>
        <taxon>Bacteria</taxon>
        <taxon>Bacillati</taxon>
        <taxon>Actinomycetota</taxon>
        <taxon>Actinomycetes</taxon>
        <taxon>Actinomycetales</taxon>
        <taxon>Actinomycetaceae</taxon>
        <taxon>Actinomyces</taxon>
    </lineage>
</organism>
<dbReference type="KEGG" id="agh:M3I41_01260"/>
<protein>
    <recommendedName>
        <fullName evidence="4">DUF3618 domain-containing protein</fullName>
    </recommendedName>
</protein>
<evidence type="ECO:0000313" key="3">
    <source>
        <dbReference type="Proteomes" id="UP000830236"/>
    </source>
</evidence>
<proteinExistence type="predicted"/>
<accession>A0A9E7DCI8</accession>
<gene>
    <name evidence="2" type="ORF">M3I41_01260</name>
</gene>
<evidence type="ECO:0000313" key="2">
    <source>
        <dbReference type="EMBL" id="UQF79934.1"/>
    </source>
</evidence>
<sequence>MSISALEAQLEAQRAAAAHAVNELARQIAPATLKAQAAQIGEDSVARAKALVSDSAPVKERFTTLVEEAKGKDPAAVVVLAGAGLVAATTALISLRLALRPLFK</sequence>
<dbReference type="AlphaFoldDB" id="A0A9E7DCI8"/>
<dbReference type="Proteomes" id="UP000830236">
    <property type="component" value="Chromosome"/>
</dbReference>